<organism evidence="1 2">
    <name type="scientific">Thermococcus thioreducens</name>
    <dbReference type="NCBI Taxonomy" id="277988"/>
    <lineage>
        <taxon>Archaea</taxon>
        <taxon>Methanobacteriati</taxon>
        <taxon>Methanobacteriota</taxon>
        <taxon>Thermococci</taxon>
        <taxon>Thermococcales</taxon>
        <taxon>Thermococcaceae</taxon>
        <taxon>Thermococcus</taxon>
    </lineage>
</organism>
<name>A0A0Q2M0N3_9EURY</name>
<dbReference type="STRING" id="277988.SAMN05216170_1175"/>
<evidence type="ECO:0000313" key="1">
    <source>
        <dbReference type="EMBL" id="KQH81426.1"/>
    </source>
</evidence>
<sequence>MPSETIKLTAKFKLKETPEGLDELFQTYREIVNFLITHAFENNVTSFYRLKKETYKGLRKEYLELPSHYLYTACQMATSIYKSYRKMKRKGKAKGRPVFRKDVIMLDDHLFKLDLEKRVIKLSIPKGRIQLEFYPAKYHEKFKRWKVGQAWLVRTSKGVFLNVVFSKDGEVREPTTFVGVDLNENNVTLSLPNGEFVQIITHEREIRTGYFVKRQKIQQKIRAGRKR</sequence>
<dbReference type="EMBL" id="LIXN01000025">
    <property type="protein sequence ID" value="KQH81426.1"/>
    <property type="molecule type" value="Genomic_DNA"/>
</dbReference>
<dbReference type="PATRIC" id="fig|277988.4.peg.2389"/>
<proteinExistence type="predicted"/>
<dbReference type="AlphaFoldDB" id="A0A0Q2M0N3"/>
<comment type="caution">
    <text evidence="1">The sequence shown here is derived from an EMBL/GenBank/DDBJ whole genome shotgun (WGS) entry which is preliminary data.</text>
</comment>
<evidence type="ECO:0000313" key="2">
    <source>
        <dbReference type="Proteomes" id="UP000051862"/>
    </source>
</evidence>
<gene>
    <name evidence="1" type="ORF">AMR53_11380</name>
</gene>
<dbReference type="Proteomes" id="UP000051862">
    <property type="component" value="Unassembled WGS sequence"/>
</dbReference>
<protein>
    <submittedName>
        <fullName evidence="1">Transposase</fullName>
    </submittedName>
</protein>
<reference evidence="1 2" key="1">
    <citation type="submission" date="2015-08" db="EMBL/GenBank/DDBJ databases">
        <title>Thermococcus thioreducens DSM 14981 genome sequencing.</title>
        <authorList>
            <person name="Hong S.-J."/>
            <person name="Kim M.-C."/>
            <person name="Shin J.-H."/>
        </authorList>
    </citation>
    <scope>NUCLEOTIDE SEQUENCE [LARGE SCALE GENOMIC DNA]</scope>
    <source>
        <strain evidence="1 2">DSM 14981</strain>
    </source>
</reference>
<feature type="non-terminal residue" evidence="1">
    <location>
        <position position="227"/>
    </location>
</feature>
<accession>A0A0Q2M0N3</accession>